<accession>B7AS06</accession>
<reference evidence="1 2" key="2">
    <citation type="submission" date="2008-11" db="EMBL/GenBank/DDBJ databases">
        <authorList>
            <person name="Fulton L."/>
            <person name="Clifton S."/>
            <person name="Fulton B."/>
            <person name="Xu J."/>
            <person name="Minx P."/>
            <person name="Pepin K.H."/>
            <person name="Johnson M."/>
            <person name="Bhonagiri V."/>
            <person name="Nash W.E."/>
            <person name="Mardis E.R."/>
            <person name="Wilson R.K."/>
        </authorList>
    </citation>
    <scope>NUCLEOTIDE SEQUENCE [LARGE SCALE GENOMIC DNA]</scope>
    <source>
        <strain evidence="1 2">ATCC 43243</strain>
    </source>
</reference>
<dbReference type="HOGENOM" id="CLU_3164786_0_0_9"/>
<comment type="caution">
    <text evidence="1">The sequence shown here is derived from an EMBL/GenBank/DDBJ whole genome shotgun (WGS) entry which is preliminary data.</text>
</comment>
<evidence type="ECO:0000313" key="2">
    <source>
        <dbReference type="Proteomes" id="UP000003136"/>
    </source>
</evidence>
<dbReference type="EMBL" id="ABVQ01000036">
    <property type="protein sequence ID" value="EEC57352.1"/>
    <property type="molecule type" value="Genomic_DNA"/>
</dbReference>
<sequence length="47" mass="5422">MYLLIPGIEPATQGKNEDLHSNMYLLIRGDSNRPVGDYYIYIPTCIY</sequence>
<proteinExistence type="predicted"/>
<evidence type="ECO:0000313" key="1">
    <source>
        <dbReference type="EMBL" id="EEC57352.1"/>
    </source>
</evidence>
<reference evidence="1 2" key="1">
    <citation type="submission" date="2008-11" db="EMBL/GenBank/DDBJ databases">
        <title>Draft genome sequence of Bacteroides pectinophilus (ATCC 43243).</title>
        <authorList>
            <person name="Sudarsanam P."/>
            <person name="Ley R."/>
            <person name="Guruge J."/>
            <person name="Turnbaugh P.J."/>
            <person name="Mahowald M."/>
            <person name="Liep D."/>
            <person name="Gordon J."/>
        </authorList>
    </citation>
    <scope>NUCLEOTIDE SEQUENCE [LARGE SCALE GENOMIC DNA]</scope>
    <source>
        <strain evidence="1 2">ATCC 43243</strain>
    </source>
</reference>
<name>B7AS06_9FIRM</name>
<gene>
    <name evidence="1" type="ORF">BACPEC_01860</name>
</gene>
<dbReference type="AlphaFoldDB" id="B7AS06"/>
<organism evidence="1 2">
    <name type="scientific">[Bacteroides] pectinophilus ATCC 43243</name>
    <dbReference type="NCBI Taxonomy" id="483218"/>
    <lineage>
        <taxon>Bacteria</taxon>
        <taxon>Bacillati</taxon>
        <taxon>Bacillota</taxon>
        <taxon>Clostridia</taxon>
        <taxon>Eubacteriales</taxon>
    </lineage>
</organism>
<keyword evidence="2" id="KW-1185">Reference proteome</keyword>
<dbReference type="Proteomes" id="UP000003136">
    <property type="component" value="Unassembled WGS sequence"/>
</dbReference>
<protein>
    <submittedName>
        <fullName evidence="1">Uncharacterized protein</fullName>
    </submittedName>
</protein>